<dbReference type="SUPFAM" id="SSF143548">
    <property type="entry name" value="Serine metabolism enzymes domain"/>
    <property type="match status" value="1"/>
</dbReference>
<evidence type="ECO:0000256" key="8">
    <source>
        <dbReference type="ARBA" id="ARBA00023299"/>
    </source>
</evidence>
<evidence type="ECO:0000313" key="13">
    <source>
        <dbReference type="EMBL" id="BBY78185.1"/>
    </source>
</evidence>
<evidence type="ECO:0000313" key="14">
    <source>
        <dbReference type="Proteomes" id="UP000466554"/>
    </source>
</evidence>
<accession>A0A7I7UAM2</accession>
<dbReference type="InterPro" id="IPR029753">
    <property type="entry name" value="D-isomer_DH_CS"/>
</dbReference>
<dbReference type="Gene3D" id="3.30.70.260">
    <property type="match status" value="1"/>
</dbReference>
<gene>
    <name evidence="13" type="primary">serA</name>
    <name evidence="13" type="ORF">MPRF_50840</name>
</gene>
<dbReference type="InterPro" id="IPR029009">
    <property type="entry name" value="ASB_dom_sf"/>
</dbReference>
<evidence type="ECO:0000256" key="2">
    <source>
        <dbReference type="ARBA" id="ARBA00005216"/>
    </source>
</evidence>
<proteinExistence type="inferred from homology"/>
<keyword evidence="5 11" id="KW-0028">Amino-acid biosynthesis</keyword>
<dbReference type="FunFam" id="3.40.50.720:FF:000021">
    <property type="entry name" value="D-3-phosphoglycerate dehydrogenase"/>
    <property type="match status" value="1"/>
</dbReference>
<dbReference type="Proteomes" id="UP000466554">
    <property type="component" value="Chromosome"/>
</dbReference>
<dbReference type="GO" id="GO:0006564">
    <property type="term" value="P:L-serine biosynthetic process"/>
    <property type="evidence" value="ECO:0007669"/>
    <property type="project" value="UniProtKB-UniRule"/>
</dbReference>
<feature type="domain" description="ACT" evidence="12">
    <location>
        <begin position="455"/>
        <end position="528"/>
    </location>
</feature>
<dbReference type="InterPro" id="IPR002912">
    <property type="entry name" value="ACT_dom"/>
</dbReference>
<dbReference type="CDD" id="cd04902">
    <property type="entry name" value="ACT_3PGDH-xct"/>
    <property type="match status" value="1"/>
</dbReference>
<dbReference type="CDD" id="cd12173">
    <property type="entry name" value="PGDH_4"/>
    <property type="match status" value="1"/>
</dbReference>
<keyword evidence="7 11" id="KW-0520">NAD</keyword>
<dbReference type="Pfam" id="PF19304">
    <property type="entry name" value="PGDH_inter"/>
    <property type="match status" value="1"/>
</dbReference>
<dbReference type="GO" id="GO:0051287">
    <property type="term" value="F:NAD binding"/>
    <property type="evidence" value="ECO:0007669"/>
    <property type="project" value="UniProtKB-UniRule"/>
</dbReference>
<name>A0A7I7UAM2_MYCPF</name>
<evidence type="ECO:0000256" key="9">
    <source>
        <dbReference type="ARBA" id="ARBA00048126"/>
    </source>
</evidence>
<dbReference type="EC" id="1.1.1.95" evidence="11"/>
<dbReference type="InterPro" id="IPR036291">
    <property type="entry name" value="NAD(P)-bd_dom_sf"/>
</dbReference>
<dbReference type="Pfam" id="PF00389">
    <property type="entry name" value="2-Hacid_dh"/>
    <property type="match status" value="1"/>
</dbReference>
<comment type="catalytic activity">
    <reaction evidence="10 11">
        <text>(2R)-3-phosphoglycerate + NAD(+) = 3-phosphooxypyruvate + NADH + H(+)</text>
        <dbReference type="Rhea" id="RHEA:12641"/>
        <dbReference type="ChEBI" id="CHEBI:15378"/>
        <dbReference type="ChEBI" id="CHEBI:18110"/>
        <dbReference type="ChEBI" id="CHEBI:57540"/>
        <dbReference type="ChEBI" id="CHEBI:57945"/>
        <dbReference type="ChEBI" id="CHEBI:58272"/>
        <dbReference type="EC" id="1.1.1.95"/>
    </reaction>
</comment>
<dbReference type="InterPro" id="IPR029752">
    <property type="entry name" value="D-isomer_DH_CS1"/>
</dbReference>
<reference evidence="13 14" key="1">
    <citation type="journal article" date="2019" name="Emerg. Microbes Infect.">
        <title>Comprehensive subspecies identification of 175 nontuberculous mycobacteria species based on 7547 genomic profiles.</title>
        <authorList>
            <person name="Matsumoto Y."/>
            <person name="Kinjo T."/>
            <person name="Motooka D."/>
            <person name="Nabeya D."/>
            <person name="Jung N."/>
            <person name="Uechi K."/>
            <person name="Horii T."/>
            <person name="Iida T."/>
            <person name="Fujita J."/>
            <person name="Nakamura S."/>
        </authorList>
    </citation>
    <scope>NUCLEOTIDE SEQUENCE [LARGE SCALE GENOMIC DNA]</scope>
    <source>
        <strain evidence="13 14">JCM 6367</strain>
    </source>
</reference>
<dbReference type="AlphaFoldDB" id="A0A7I7UAM2"/>
<dbReference type="InterPro" id="IPR006236">
    <property type="entry name" value="PGDH"/>
</dbReference>
<dbReference type="PROSITE" id="PS00671">
    <property type="entry name" value="D_2_HYDROXYACID_DH_3"/>
    <property type="match status" value="1"/>
</dbReference>
<protein>
    <recommendedName>
        <fullName evidence="4 11">D-3-phosphoglycerate dehydrogenase</fullName>
        <ecNumber evidence="11">1.1.1.95</ecNumber>
    </recommendedName>
</protein>
<evidence type="ECO:0000256" key="11">
    <source>
        <dbReference type="RuleBase" id="RU363003"/>
    </source>
</evidence>
<dbReference type="SUPFAM" id="SSF55021">
    <property type="entry name" value="ACT-like"/>
    <property type="match status" value="1"/>
</dbReference>
<dbReference type="NCBIfam" id="TIGR01327">
    <property type="entry name" value="PGDH"/>
    <property type="match status" value="1"/>
</dbReference>
<dbReference type="RefSeq" id="WP_104864684.1">
    <property type="nucleotide sequence ID" value="NZ_AP022598.1"/>
</dbReference>
<evidence type="ECO:0000256" key="1">
    <source>
        <dbReference type="ARBA" id="ARBA00003800"/>
    </source>
</evidence>
<dbReference type="InterPro" id="IPR045626">
    <property type="entry name" value="PGDH_ASB_dom"/>
</dbReference>
<keyword evidence="8 11" id="KW-0718">Serine biosynthesis</keyword>
<dbReference type="InterPro" id="IPR006139">
    <property type="entry name" value="D-isomer_2_OHA_DH_cat_dom"/>
</dbReference>
<evidence type="ECO:0000256" key="4">
    <source>
        <dbReference type="ARBA" id="ARBA00021582"/>
    </source>
</evidence>
<organism evidence="13 14">
    <name type="scientific">Mycolicibacterium parafortuitum</name>
    <name type="common">Mycobacterium parafortuitum</name>
    <dbReference type="NCBI Taxonomy" id="39692"/>
    <lineage>
        <taxon>Bacteria</taxon>
        <taxon>Bacillati</taxon>
        <taxon>Actinomycetota</taxon>
        <taxon>Actinomycetes</taxon>
        <taxon>Mycobacteriales</taxon>
        <taxon>Mycobacteriaceae</taxon>
        <taxon>Mycolicibacterium</taxon>
    </lineage>
</organism>
<evidence type="ECO:0000256" key="3">
    <source>
        <dbReference type="ARBA" id="ARBA00005854"/>
    </source>
</evidence>
<dbReference type="PANTHER" id="PTHR42789:SF1">
    <property type="entry name" value="D-ISOMER SPECIFIC 2-HYDROXYACID DEHYDROGENASE FAMILY PROTEIN (AFU_ORTHOLOGUE AFUA_6G10090)"/>
    <property type="match status" value="1"/>
</dbReference>
<dbReference type="InterPro" id="IPR006140">
    <property type="entry name" value="D-isomer_DH_NAD-bd"/>
</dbReference>
<keyword evidence="6 11" id="KW-0560">Oxidoreductase</keyword>
<evidence type="ECO:0000259" key="12">
    <source>
        <dbReference type="PROSITE" id="PS51671"/>
    </source>
</evidence>
<dbReference type="PANTHER" id="PTHR42789">
    <property type="entry name" value="D-ISOMER SPECIFIC 2-HYDROXYACID DEHYDROGENASE FAMILY PROTEIN (AFU_ORTHOLOGUE AFUA_6G10090)"/>
    <property type="match status" value="1"/>
</dbReference>
<comment type="pathway">
    <text evidence="2 11">Amino-acid biosynthesis; L-serine biosynthesis; L-serine from 3-phospho-D-glycerate: step 1/3.</text>
</comment>
<evidence type="ECO:0000256" key="7">
    <source>
        <dbReference type="ARBA" id="ARBA00023027"/>
    </source>
</evidence>
<comment type="catalytic activity">
    <reaction evidence="9">
        <text>(R)-2-hydroxyglutarate + NAD(+) = 2-oxoglutarate + NADH + H(+)</text>
        <dbReference type="Rhea" id="RHEA:49612"/>
        <dbReference type="ChEBI" id="CHEBI:15378"/>
        <dbReference type="ChEBI" id="CHEBI:15801"/>
        <dbReference type="ChEBI" id="CHEBI:16810"/>
        <dbReference type="ChEBI" id="CHEBI:57540"/>
        <dbReference type="ChEBI" id="CHEBI:57945"/>
        <dbReference type="EC" id="1.1.1.399"/>
    </reaction>
</comment>
<dbReference type="PROSITE" id="PS00670">
    <property type="entry name" value="D_2_HYDROXYACID_DH_2"/>
    <property type="match status" value="1"/>
</dbReference>
<dbReference type="Gene3D" id="3.30.1330.90">
    <property type="entry name" value="D-3-phosphoglycerate dehydrogenase, domain 3"/>
    <property type="match status" value="1"/>
</dbReference>
<dbReference type="GO" id="GO:0004617">
    <property type="term" value="F:phosphoglycerate dehydrogenase activity"/>
    <property type="evidence" value="ECO:0007669"/>
    <property type="project" value="UniProtKB-UniRule"/>
</dbReference>
<dbReference type="PROSITE" id="PS00065">
    <property type="entry name" value="D_2_HYDROXYACID_DH_1"/>
    <property type="match status" value="1"/>
</dbReference>
<dbReference type="Pfam" id="PF02826">
    <property type="entry name" value="2-Hacid_dh_C"/>
    <property type="match status" value="1"/>
</dbReference>
<sequence>MSLPVVLIADKLAQSTVEALGDQVEVRWVDGPDREKLLAAVADADALLVRSATTVDAEVLAAAPKLKIVARAGVGLDNVDVDAATARGVLVVNAPTSNIHSAAEHALALMLAAARQIPAADATLREHTWKRSSFSGTEIFGKTVGVVGLGRIGQLVAQRLAAFGAHITAYDPYVSQARAAQLGIELLTLDELLSRADFISVHLPKTKETAGLINGEALAKTKPGVIIVNAARGGLIDEQALADAITSGHVRGAGLDVFSTEPCTDSPLFELPQVVVTPHLGASTAEAQDRAGTDVAASVKLALAGEFVPDAVNVGGGTVGEEVAPWLDLVRKLGLLVGVLSAELPTNLCVQVRGELAAEEVEVLRLSALRGLFSAVIEDQVTFVNAPALAAERGVEATIDTEPESPTHRSVVDVRAVAADGSTVNVAGALAGPQLVEKIVQINGRNLDLRAEGVNLIINYDDQPGALGKIGTLLGAASVNILAAQLSQDADGDGATIMLRLDREVPADVLANIGRDVNAVTLEVVDLT</sequence>
<dbReference type="SUPFAM" id="SSF51735">
    <property type="entry name" value="NAD(P)-binding Rossmann-fold domains"/>
    <property type="match status" value="1"/>
</dbReference>
<comment type="function">
    <text evidence="1">Catalyzes the reversible oxidation of 3-phospho-D-glycerate to 3-phosphonooxypyruvate, the first step of the phosphorylated L-serine biosynthesis pathway. Also catalyzes the reversible oxidation of 2-hydroxyglutarate to 2-oxoglutarate.</text>
</comment>
<dbReference type="InterPro" id="IPR045865">
    <property type="entry name" value="ACT-like_dom_sf"/>
</dbReference>
<evidence type="ECO:0000256" key="5">
    <source>
        <dbReference type="ARBA" id="ARBA00022605"/>
    </source>
</evidence>
<dbReference type="Gene3D" id="3.40.50.720">
    <property type="entry name" value="NAD(P)-binding Rossmann-like Domain"/>
    <property type="match status" value="2"/>
</dbReference>
<dbReference type="PROSITE" id="PS51671">
    <property type="entry name" value="ACT"/>
    <property type="match status" value="1"/>
</dbReference>
<dbReference type="UniPathway" id="UPA00135">
    <property type="reaction ID" value="UER00196"/>
</dbReference>
<dbReference type="SUPFAM" id="SSF52283">
    <property type="entry name" value="Formate/glycerate dehydrogenase catalytic domain-like"/>
    <property type="match status" value="1"/>
</dbReference>
<evidence type="ECO:0000256" key="10">
    <source>
        <dbReference type="ARBA" id="ARBA00048731"/>
    </source>
</evidence>
<dbReference type="EMBL" id="AP022598">
    <property type="protein sequence ID" value="BBY78185.1"/>
    <property type="molecule type" value="Genomic_DNA"/>
</dbReference>
<evidence type="ECO:0000256" key="6">
    <source>
        <dbReference type="ARBA" id="ARBA00023002"/>
    </source>
</evidence>
<dbReference type="InterPro" id="IPR050857">
    <property type="entry name" value="D-2-hydroxyacid_DH"/>
</dbReference>
<comment type="similarity">
    <text evidence="3 11">Belongs to the D-isomer specific 2-hydroxyacid dehydrogenase family.</text>
</comment>
<dbReference type="Pfam" id="PF01842">
    <property type="entry name" value="ACT"/>
    <property type="match status" value="1"/>
</dbReference>